<proteinExistence type="predicted"/>
<evidence type="ECO:0000313" key="2">
    <source>
        <dbReference type="Proteomes" id="UP000254889"/>
    </source>
</evidence>
<dbReference type="OrthoDB" id="8452622at2"/>
<dbReference type="AlphaFoldDB" id="A0A345ZW43"/>
<gene>
    <name evidence="1" type="ORF">DW352_11805</name>
</gene>
<reference evidence="1 2" key="1">
    <citation type="submission" date="2018-07" db="EMBL/GenBank/DDBJ databases">
        <authorList>
            <person name="Quirk P.G."/>
            <person name="Krulwich T.A."/>
        </authorList>
    </citation>
    <scope>NUCLEOTIDE SEQUENCE [LARGE SCALE GENOMIC DNA]</scope>
    <source>
        <strain evidence="1 2">CC-BB4</strain>
    </source>
</reference>
<protein>
    <submittedName>
        <fullName evidence="1">Uncharacterized protein</fullName>
    </submittedName>
</protein>
<sequence>MVMSDTEQYLIDAADRCVRLARVSRELAASLENMSNDLMAKAVELDTARDRKTKMSGGRS</sequence>
<organism evidence="1 2">
    <name type="scientific">Pseudolabrys taiwanensis</name>
    <dbReference type="NCBI Taxonomy" id="331696"/>
    <lineage>
        <taxon>Bacteria</taxon>
        <taxon>Pseudomonadati</taxon>
        <taxon>Pseudomonadota</taxon>
        <taxon>Alphaproteobacteria</taxon>
        <taxon>Hyphomicrobiales</taxon>
        <taxon>Xanthobacteraceae</taxon>
        <taxon>Pseudolabrys</taxon>
    </lineage>
</organism>
<accession>A0A345ZW43</accession>
<name>A0A345ZW43_9HYPH</name>
<dbReference type="EMBL" id="CP031417">
    <property type="protein sequence ID" value="AXK81140.1"/>
    <property type="molecule type" value="Genomic_DNA"/>
</dbReference>
<dbReference type="KEGG" id="ptaw:DW352_11805"/>
<evidence type="ECO:0000313" key="1">
    <source>
        <dbReference type="EMBL" id="AXK81140.1"/>
    </source>
</evidence>
<dbReference type="Proteomes" id="UP000254889">
    <property type="component" value="Chromosome"/>
</dbReference>
<keyword evidence="2" id="KW-1185">Reference proteome</keyword>